<dbReference type="OrthoDB" id="5298460at2"/>
<dbReference type="SMART" id="SM01252">
    <property type="entry name" value="KilA-N"/>
    <property type="match status" value="1"/>
</dbReference>
<dbReference type="InterPro" id="IPR018004">
    <property type="entry name" value="KilA/APSES_HTH"/>
</dbReference>
<reference evidence="2 3" key="1">
    <citation type="submission" date="2017-02" db="EMBL/GenBank/DDBJ databases">
        <title>Draft genome sequence of Moraxella pluranimalium CCUG 54913T type strain.</title>
        <authorList>
            <person name="Salva-Serra F."/>
            <person name="Engstrom-Jakobsson H."/>
            <person name="Thorell K."/>
            <person name="Jaen-Luchoro D."/>
            <person name="Gonzales-Siles L."/>
            <person name="Karlsson R."/>
            <person name="Yazdan S."/>
            <person name="Boulund F."/>
            <person name="Johnning A."/>
            <person name="Engstrand L."/>
            <person name="Kristiansson E."/>
            <person name="Moore E."/>
        </authorList>
    </citation>
    <scope>NUCLEOTIDE SEQUENCE [LARGE SCALE GENOMIC DNA]</scope>
    <source>
        <strain evidence="2 3">CCUG 54913</strain>
    </source>
</reference>
<feature type="domain" description="KilA-N" evidence="1">
    <location>
        <begin position="2"/>
        <end position="104"/>
    </location>
</feature>
<dbReference type="Proteomes" id="UP000189800">
    <property type="component" value="Unassembled WGS sequence"/>
</dbReference>
<dbReference type="EMBL" id="MUYU01000009">
    <property type="protein sequence ID" value="OOS24656.1"/>
    <property type="molecule type" value="Genomic_DNA"/>
</dbReference>
<dbReference type="AlphaFoldDB" id="A0A1T0CQN9"/>
<evidence type="ECO:0000313" key="3">
    <source>
        <dbReference type="Proteomes" id="UP000189800"/>
    </source>
</evidence>
<organism evidence="2 3">
    <name type="scientific">Moraxella pluranimalium</name>
    <dbReference type="NCBI Taxonomy" id="470453"/>
    <lineage>
        <taxon>Bacteria</taxon>
        <taxon>Pseudomonadati</taxon>
        <taxon>Pseudomonadota</taxon>
        <taxon>Gammaproteobacteria</taxon>
        <taxon>Moraxellales</taxon>
        <taxon>Moraxellaceae</taxon>
        <taxon>Moraxella</taxon>
    </lineage>
</organism>
<dbReference type="RefSeq" id="WP_078253824.1">
    <property type="nucleotide sequence ID" value="NZ_MUYU01000009.1"/>
</dbReference>
<dbReference type="PROSITE" id="PS51301">
    <property type="entry name" value="KILA_N"/>
    <property type="match status" value="1"/>
</dbReference>
<dbReference type="Pfam" id="PF04383">
    <property type="entry name" value="KilA-N"/>
    <property type="match status" value="1"/>
</dbReference>
<keyword evidence="3" id="KW-1185">Reference proteome</keyword>
<name>A0A1T0CQN9_9GAMM</name>
<proteinExistence type="predicted"/>
<dbReference type="STRING" id="470453.B0680_04310"/>
<evidence type="ECO:0000259" key="1">
    <source>
        <dbReference type="PROSITE" id="PS51301"/>
    </source>
</evidence>
<accession>A0A1T0CQN9</accession>
<evidence type="ECO:0000313" key="2">
    <source>
        <dbReference type="EMBL" id="OOS24656.1"/>
    </source>
</evidence>
<gene>
    <name evidence="2" type="ORF">B0680_04310</name>
</gene>
<dbReference type="InterPro" id="IPR017880">
    <property type="entry name" value="KilA_N"/>
</dbReference>
<comment type="caution">
    <text evidence="2">The sequence shown here is derived from an EMBL/GenBank/DDBJ whole genome shotgun (WGS) entry which is preliminary data.</text>
</comment>
<sequence length="248" mass="27956">MNLIISIPTQADFIVREIGGLYSLNDLHKASGNEKRHEPYGFLRNQETQVLITAIEQDGTVAYNTIIGKGKAQGTYVCRELVYRYAMWISAQFSLMVIRAFDRMTKGETIPCLAKPTNTITSQDAANIKHLVHLCGTPLHASGSARFAIHARLRELTGTTGGRAYTTEHLPLIADELVRIYHVLNQYGTKRRAIEADIIRHVIRDGRDEMLPALLDEMDKLAELRADSFFPTVDKLIAEPVRRLLNRQ</sequence>
<protein>
    <recommendedName>
        <fullName evidence="1">KilA-N domain-containing protein</fullName>
    </recommendedName>
</protein>